<dbReference type="PANTHER" id="PTHR19308">
    <property type="entry name" value="PHOSPHATIDYLCHOLINE TRANSFER PROTEIN"/>
    <property type="match status" value="1"/>
</dbReference>
<keyword evidence="1" id="KW-0732">Signal</keyword>
<proteinExistence type="predicted"/>
<dbReference type="PANTHER" id="PTHR19308:SF14">
    <property type="entry name" value="START DOMAIN-CONTAINING PROTEIN"/>
    <property type="match status" value="1"/>
</dbReference>
<dbReference type="EMBL" id="JAGETV010000028">
    <property type="protein sequence ID" value="MBO1928166.1"/>
    <property type="molecule type" value="Genomic_DNA"/>
</dbReference>
<keyword evidence="4" id="KW-1185">Reference proteome</keyword>
<dbReference type="InterPro" id="IPR028347">
    <property type="entry name" value="START_dom_prot"/>
</dbReference>
<sequence length="204" mass="22734">MKKFTRPAFYLPIALATLLFTHSAQAWQAEEVPEGSPVKVWTEAVEGSSFKAFKGEVEIQASASKILAVIQDTEKLPQWYHNTIEAKRLKDVGANQVINYTVTKAPWPVSNRDSVTQSTTEKLANGAIKITLKGVPDAYPKQEDKIRVPRLNGFWLLQPQDNMTKVTLQISAEPGGEIPSWLANAMVIDMPNNTLSNLKMRVEK</sequence>
<dbReference type="SUPFAM" id="SSF55961">
    <property type="entry name" value="Bet v1-like"/>
    <property type="match status" value="1"/>
</dbReference>
<dbReference type="InterPro" id="IPR023393">
    <property type="entry name" value="START-like_dom_sf"/>
</dbReference>
<dbReference type="RefSeq" id="WP_208150781.1">
    <property type="nucleotide sequence ID" value="NZ_JAGETV010000028.1"/>
</dbReference>
<evidence type="ECO:0000313" key="3">
    <source>
        <dbReference type="EMBL" id="MBO1928166.1"/>
    </source>
</evidence>
<evidence type="ECO:0000313" key="4">
    <source>
        <dbReference type="Proteomes" id="UP000664835"/>
    </source>
</evidence>
<evidence type="ECO:0000256" key="1">
    <source>
        <dbReference type="SAM" id="SignalP"/>
    </source>
</evidence>
<feature type="domain" description="START" evidence="2">
    <location>
        <begin position="25"/>
        <end position="204"/>
    </location>
</feature>
<dbReference type="InterPro" id="IPR051213">
    <property type="entry name" value="START_lipid_transfer"/>
</dbReference>
<dbReference type="PROSITE" id="PS50848">
    <property type="entry name" value="START"/>
    <property type="match status" value="1"/>
</dbReference>
<dbReference type="InterPro" id="IPR002913">
    <property type="entry name" value="START_lipid-bd_dom"/>
</dbReference>
<feature type="chain" id="PRO_5046699563" evidence="1">
    <location>
        <begin position="27"/>
        <end position="204"/>
    </location>
</feature>
<accession>A0ABS3Q738</accession>
<evidence type="ECO:0000259" key="2">
    <source>
        <dbReference type="PROSITE" id="PS50848"/>
    </source>
</evidence>
<name>A0ABS3Q738_9GAMM</name>
<organism evidence="3 4">
    <name type="scientific">Thiomicrorhabdus marina</name>
    <dbReference type="NCBI Taxonomy" id="2818442"/>
    <lineage>
        <taxon>Bacteria</taxon>
        <taxon>Pseudomonadati</taxon>
        <taxon>Pseudomonadota</taxon>
        <taxon>Gammaproteobacteria</taxon>
        <taxon>Thiotrichales</taxon>
        <taxon>Piscirickettsiaceae</taxon>
        <taxon>Thiomicrorhabdus</taxon>
    </lineage>
</organism>
<dbReference type="PIRSF" id="PIRSF039033">
    <property type="entry name" value="START_dom"/>
    <property type="match status" value="1"/>
</dbReference>
<dbReference type="Pfam" id="PF01852">
    <property type="entry name" value="START"/>
    <property type="match status" value="1"/>
</dbReference>
<dbReference type="Gene3D" id="3.30.530.20">
    <property type="match status" value="1"/>
</dbReference>
<dbReference type="CDD" id="cd08876">
    <property type="entry name" value="START_1"/>
    <property type="match status" value="1"/>
</dbReference>
<comment type="caution">
    <text evidence="3">The sequence shown here is derived from an EMBL/GenBank/DDBJ whole genome shotgun (WGS) entry which is preliminary data.</text>
</comment>
<gene>
    <name evidence="3" type="ORF">J3998_11325</name>
</gene>
<protein>
    <submittedName>
        <fullName evidence="3">START domain-containing protein</fullName>
    </submittedName>
</protein>
<dbReference type="Proteomes" id="UP000664835">
    <property type="component" value="Unassembled WGS sequence"/>
</dbReference>
<feature type="signal peptide" evidence="1">
    <location>
        <begin position="1"/>
        <end position="26"/>
    </location>
</feature>
<reference evidence="3 4" key="1">
    <citation type="submission" date="2021-03" db="EMBL/GenBank/DDBJ databases">
        <title>Thiomicrorhabdus sp.nov.,novel sulfur-oxidizing bacteria isolated from coastal sediment.</title>
        <authorList>
            <person name="Liu X."/>
        </authorList>
    </citation>
    <scope>NUCLEOTIDE SEQUENCE [LARGE SCALE GENOMIC DNA]</scope>
    <source>
        <strain evidence="3 4">6S2-11</strain>
    </source>
</reference>